<evidence type="ECO:0000259" key="5">
    <source>
        <dbReference type="PROSITE" id="PS50119"/>
    </source>
</evidence>
<feature type="compositionally biased region" description="Acidic residues" evidence="4">
    <location>
        <begin position="262"/>
        <end position="271"/>
    </location>
</feature>
<feature type="compositionally biased region" description="Polar residues" evidence="4">
    <location>
        <begin position="229"/>
        <end position="248"/>
    </location>
</feature>
<reference evidence="6 7" key="1">
    <citation type="submission" date="2024-06" db="EMBL/GenBank/DDBJ databases">
        <authorList>
            <person name="Pan Q."/>
            <person name="Wen M."/>
            <person name="Jouanno E."/>
            <person name="Zahm M."/>
            <person name="Klopp C."/>
            <person name="Cabau C."/>
            <person name="Louis A."/>
            <person name="Berthelot C."/>
            <person name="Parey E."/>
            <person name="Roest Crollius H."/>
            <person name="Montfort J."/>
            <person name="Robinson-Rechavi M."/>
            <person name="Bouchez O."/>
            <person name="Lampietro C."/>
            <person name="Lopez Roques C."/>
            <person name="Donnadieu C."/>
            <person name="Postlethwait J."/>
            <person name="Bobe J."/>
            <person name="Verreycken H."/>
            <person name="Guiguen Y."/>
        </authorList>
    </citation>
    <scope>NUCLEOTIDE SEQUENCE [LARGE SCALE GENOMIC DNA]</scope>
    <source>
        <strain evidence="6">Up_M1</strain>
        <tissue evidence="6">Testis</tissue>
    </source>
</reference>
<evidence type="ECO:0000313" key="7">
    <source>
        <dbReference type="Proteomes" id="UP001557470"/>
    </source>
</evidence>
<dbReference type="PROSITE" id="PS50119">
    <property type="entry name" value="ZF_BBOX"/>
    <property type="match status" value="1"/>
</dbReference>
<dbReference type="CDD" id="cd19818">
    <property type="entry name" value="Bbox1_ZBBX"/>
    <property type="match status" value="1"/>
</dbReference>
<name>A0ABD0WJQ5_UMBPY</name>
<feature type="region of interest" description="Disordered" evidence="4">
    <location>
        <begin position="48"/>
        <end position="87"/>
    </location>
</feature>
<protein>
    <recommendedName>
        <fullName evidence="5">B box-type domain-containing protein</fullName>
    </recommendedName>
</protein>
<comment type="caution">
    <text evidence="6">The sequence shown here is derived from an EMBL/GenBank/DDBJ whole genome shotgun (WGS) entry which is preliminary data.</text>
</comment>
<evidence type="ECO:0000256" key="3">
    <source>
        <dbReference type="PROSITE-ProRule" id="PRU00024"/>
    </source>
</evidence>
<keyword evidence="2" id="KW-0862">Zinc</keyword>
<keyword evidence="7" id="KW-1185">Reference proteome</keyword>
<dbReference type="Proteomes" id="UP001557470">
    <property type="component" value="Unassembled WGS sequence"/>
</dbReference>
<evidence type="ECO:0000256" key="2">
    <source>
        <dbReference type="ARBA" id="ARBA00022833"/>
    </source>
</evidence>
<keyword evidence="1 3" id="KW-0863">Zinc-finger</keyword>
<feature type="compositionally biased region" description="Polar residues" evidence="4">
    <location>
        <begin position="379"/>
        <end position="397"/>
    </location>
</feature>
<dbReference type="Gene3D" id="4.10.640.40">
    <property type="entry name" value="Cytoplasmic polyadenylation element-binding protein, ZZ domain"/>
    <property type="match status" value="1"/>
</dbReference>
<keyword evidence="1 3" id="KW-0479">Metal-binding</keyword>
<evidence type="ECO:0000256" key="4">
    <source>
        <dbReference type="SAM" id="MobiDB-lite"/>
    </source>
</evidence>
<feature type="region of interest" description="Disordered" evidence="4">
    <location>
        <begin position="375"/>
        <end position="397"/>
    </location>
</feature>
<feature type="compositionally biased region" description="Low complexity" evidence="4">
    <location>
        <begin position="686"/>
        <end position="700"/>
    </location>
</feature>
<feature type="compositionally biased region" description="Low complexity" evidence="4">
    <location>
        <begin position="632"/>
        <end position="646"/>
    </location>
</feature>
<sequence length="1103" mass="120430">MNLNDFVVIPNKPKSVKLNARNLRELRMETVVLAQESKDMEDRLRQLRESMSREKDERERSGAFRWKSGQAGALNHHSAKRNKENGLQKLSAGKLKVRVLQDECQSVRADVRGVLDKDKAPPLLLSAQVTSRKPRLRGKVCGQCEARTAGLLCAECGEDYCVSCFAKFHQKGALKLHRMIPIQAEIQTSVSSLDVVSHFQRQVHPNPDYQTAEKGALRGLEGRNRATHVTLQSRHAQGSQGSVVNQASEDVEENEKASDDELQKEEEEEVEMATHSLLTGEYDEEESARSFREALRQWRGERREGEDSEQIGAREDTIWGPRTSPRPVNVMGTQAGLSDTGVERGPVNVEFTQHSLTYLDRLLLKKHRRTPIEAYQPLASRQSSLKHNSPPEETTNALTVEDEEFRQYCASLFAVSSCGGNADPEPSPGLCASIEELDETVKERGFVAEPKAEDDSKQKEVHVIGGLKLSNNAVGWEAVSPRPPLLSKTKGAELPKTDQTSIRSSRSINETPQLPGPKTARTPRRRTKTPVDSPQPDHSFSLRLSTPDPSPPRNFTSTHDPDHSSAGPSSSTSPSPPSSHSLRSTFTLSSSISTRTESHPVPKGLPASLYYDSASFAKSFSDRSSPETFLPSPSGSTSTGSQSPSQHLPTLLDKTMSPPEHLSTMSPEIPVSSRSPPKVFSAMSTSAPSPAEALASPSPEILHARSFKLQRTGYKSTPLPQDSTSSQSLPYPLPLGQSCPTPLSSRYVSAPKLEELVAQIPASSPSPILLSLTNDPLTLTKSPRIPITDFDTESSSDSLGLTPHEEDSSDEEMKMDGCIQDWRCKAEEREGQRVLSDAPPYFLTAQGPEEETGDLVPKPSLALRVVAQKEQPQVGSYGGLDGFLTLGLVELDSSQPSSPSTDTPLDKEDSRNTMTTGANSWRLSSNLRGCAEQHLATTGTVEIQIPPISSHSHVDTPTWKRASSERQLHISGFTGLSGRSTPMLPSSAASAVSGPASFPVSRPLSRAAQEILDISRLDKTGCEDPDLEHDIDTRALSSLVEEFRLIETDSGQPWVPSTHGGEAGIEGRVNREGSSRLVTSHVHSDDEGEEDIWRDQQSVLSLP</sequence>
<feature type="compositionally biased region" description="Polar residues" evidence="4">
    <location>
        <begin position="497"/>
        <end position="512"/>
    </location>
</feature>
<dbReference type="AlphaFoldDB" id="A0ABD0WJQ5"/>
<dbReference type="PANTHER" id="PTHR28634:SF1">
    <property type="entry name" value="ZINC FINGER B-BOX DOMAIN-CONTAINING PROTEIN 1"/>
    <property type="match status" value="1"/>
</dbReference>
<feature type="region of interest" description="Disordered" evidence="4">
    <location>
        <begin position="478"/>
        <end position="607"/>
    </location>
</feature>
<gene>
    <name evidence="6" type="ORF">UPYG_G00203930</name>
</gene>
<dbReference type="InterPro" id="IPR000315">
    <property type="entry name" value="Znf_B-box"/>
</dbReference>
<dbReference type="InterPro" id="IPR038446">
    <property type="entry name" value="CEBP_ZZ_sf"/>
</dbReference>
<feature type="region of interest" description="Disordered" evidence="4">
    <location>
        <begin position="619"/>
        <end position="732"/>
    </location>
</feature>
<dbReference type="Pfam" id="PF22586">
    <property type="entry name" value="ANCHR-like_BBOX"/>
    <property type="match status" value="1"/>
</dbReference>
<feature type="domain" description="B box-type" evidence="5">
    <location>
        <begin position="136"/>
        <end position="182"/>
    </location>
</feature>
<feature type="region of interest" description="Disordered" evidence="4">
    <location>
        <begin position="891"/>
        <end position="918"/>
    </location>
</feature>
<dbReference type="InterPro" id="IPR037688">
    <property type="entry name" value="ZBBX"/>
</dbReference>
<feature type="compositionally biased region" description="Polar residues" evidence="4">
    <location>
        <begin position="713"/>
        <end position="729"/>
    </location>
</feature>
<feature type="compositionally biased region" description="Polar residues" evidence="4">
    <location>
        <begin position="585"/>
        <end position="595"/>
    </location>
</feature>
<accession>A0ABD0WJQ5</accession>
<evidence type="ECO:0000313" key="6">
    <source>
        <dbReference type="EMBL" id="KAL0973460.1"/>
    </source>
</evidence>
<feature type="compositionally biased region" description="Basic and acidic residues" evidence="4">
    <location>
        <begin position="48"/>
        <end position="62"/>
    </location>
</feature>
<evidence type="ECO:0000256" key="1">
    <source>
        <dbReference type="ARBA" id="ARBA00022771"/>
    </source>
</evidence>
<feature type="compositionally biased region" description="Basic and acidic residues" evidence="4">
    <location>
        <begin position="803"/>
        <end position="814"/>
    </location>
</feature>
<dbReference type="EMBL" id="JAGEUA010000006">
    <property type="protein sequence ID" value="KAL0973460.1"/>
    <property type="molecule type" value="Genomic_DNA"/>
</dbReference>
<dbReference type="PANTHER" id="PTHR28634">
    <property type="entry name" value="ZINC FINGER B-BOX DOMAIN-CONTAINING PROTEIN 1"/>
    <property type="match status" value="1"/>
</dbReference>
<dbReference type="GO" id="GO:0008270">
    <property type="term" value="F:zinc ion binding"/>
    <property type="evidence" value="ECO:0007669"/>
    <property type="project" value="UniProtKB-KW"/>
</dbReference>
<feature type="region of interest" description="Disordered" evidence="4">
    <location>
        <begin position="783"/>
        <end position="814"/>
    </location>
</feature>
<organism evidence="6 7">
    <name type="scientific">Umbra pygmaea</name>
    <name type="common">Eastern mudminnow</name>
    <dbReference type="NCBI Taxonomy" id="75934"/>
    <lineage>
        <taxon>Eukaryota</taxon>
        <taxon>Metazoa</taxon>
        <taxon>Chordata</taxon>
        <taxon>Craniata</taxon>
        <taxon>Vertebrata</taxon>
        <taxon>Euteleostomi</taxon>
        <taxon>Actinopterygii</taxon>
        <taxon>Neopterygii</taxon>
        <taxon>Teleostei</taxon>
        <taxon>Protacanthopterygii</taxon>
        <taxon>Esociformes</taxon>
        <taxon>Umbridae</taxon>
        <taxon>Umbra</taxon>
    </lineage>
</organism>
<feature type="compositionally biased region" description="Low complexity" evidence="4">
    <location>
        <begin position="891"/>
        <end position="903"/>
    </location>
</feature>
<feature type="region of interest" description="Disordered" evidence="4">
    <location>
        <begin position="229"/>
        <end position="275"/>
    </location>
</feature>
<feature type="compositionally biased region" description="Low complexity" evidence="4">
    <location>
        <begin position="564"/>
        <end position="584"/>
    </location>
</feature>
<proteinExistence type="predicted"/>
<feature type="region of interest" description="Disordered" evidence="4">
    <location>
        <begin position="1050"/>
        <end position="1103"/>
    </location>
</feature>